<dbReference type="GO" id="GO:0004252">
    <property type="term" value="F:serine-type endopeptidase activity"/>
    <property type="evidence" value="ECO:0007669"/>
    <property type="project" value="InterPro"/>
</dbReference>
<dbReference type="PANTHER" id="PTHR21004:SF0">
    <property type="entry name" value="PEROXISOMAL LEADER PEPTIDE-PROCESSING PROTEASE"/>
    <property type="match status" value="1"/>
</dbReference>
<gene>
    <name evidence="2" type="ORF">LELG_04740</name>
</gene>
<dbReference type="OrthoDB" id="17845at2759"/>
<dbReference type="Gene3D" id="2.40.10.120">
    <property type="match status" value="1"/>
</dbReference>
<dbReference type="GO" id="GO:0016485">
    <property type="term" value="P:protein processing"/>
    <property type="evidence" value="ECO:0007669"/>
    <property type="project" value="InterPro"/>
</dbReference>
<evidence type="ECO:0008006" key="4">
    <source>
        <dbReference type="Google" id="ProtNLM"/>
    </source>
</evidence>
<feature type="compositionally biased region" description="Pro residues" evidence="1">
    <location>
        <begin position="253"/>
        <end position="268"/>
    </location>
</feature>
<dbReference type="STRING" id="379508.A5E551"/>
<protein>
    <recommendedName>
        <fullName evidence="4">Serine protease</fullName>
    </recommendedName>
</protein>
<proteinExistence type="predicted"/>
<name>A5E551_LODEL</name>
<keyword evidence="3" id="KW-1185">Reference proteome</keyword>
<dbReference type="Proteomes" id="UP000001996">
    <property type="component" value="Unassembled WGS sequence"/>
</dbReference>
<evidence type="ECO:0000313" key="2">
    <source>
        <dbReference type="EMBL" id="EDK46559.1"/>
    </source>
</evidence>
<dbReference type="GeneID" id="5230912"/>
<evidence type="ECO:0000256" key="1">
    <source>
        <dbReference type="SAM" id="MobiDB-lite"/>
    </source>
</evidence>
<dbReference type="InParanoid" id="A5E551"/>
<reference evidence="2 3" key="1">
    <citation type="journal article" date="2009" name="Nature">
        <title>Evolution of pathogenicity and sexual reproduction in eight Candida genomes.</title>
        <authorList>
            <person name="Butler G."/>
            <person name="Rasmussen M.D."/>
            <person name="Lin M.F."/>
            <person name="Santos M.A."/>
            <person name="Sakthikumar S."/>
            <person name="Munro C.A."/>
            <person name="Rheinbay E."/>
            <person name="Grabherr M."/>
            <person name="Forche A."/>
            <person name="Reedy J.L."/>
            <person name="Agrafioti I."/>
            <person name="Arnaud M.B."/>
            <person name="Bates S."/>
            <person name="Brown A.J."/>
            <person name="Brunke S."/>
            <person name="Costanzo M.C."/>
            <person name="Fitzpatrick D.A."/>
            <person name="de Groot P.W."/>
            <person name="Harris D."/>
            <person name="Hoyer L.L."/>
            <person name="Hube B."/>
            <person name="Klis F.M."/>
            <person name="Kodira C."/>
            <person name="Lennard N."/>
            <person name="Logue M.E."/>
            <person name="Martin R."/>
            <person name="Neiman A.M."/>
            <person name="Nikolaou E."/>
            <person name="Quail M.A."/>
            <person name="Quinn J."/>
            <person name="Santos M.C."/>
            <person name="Schmitzberger F.F."/>
            <person name="Sherlock G."/>
            <person name="Shah P."/>
            <person name="Silverstein K.A."/>
            <person name="Skrzypek M.S."/>
            <person name="Soll D."/>
            <person name="Staggs R."/>
            <person name="Stansfield I."/>
            <person name="Stumpf M.P."/>
            <person name="Sudbery P.E."/>
            <person name="Srikantha T."/>
            <person name="Zeng Q."/>
            <person name="Berman J."/>
            <person name="Berriman M."/>
            <person name="Heitman J."/>
            <person name="Gow N.A."/>
            <person name="Lorenz M.C."/>
            <person name="Birren B.W."/>
            <person name="Kellis M."/>
            <person name="Cuomo C.A."/>
        </authorList>
    </citation>
    <scope>NUCLEOTIDE SEQUENCE [LARGE SCALE GENOMIC DNA]</scope>
    <source>
        <strain evidence="3">ATCC 11503 / BCRC 21390 / CBS 2605 / JCM 1781 / NBRC 1676 / NRRL YB-4239</strain>
    </source>
</reference>
<dbReference type="KEGG" id="lel:PVL30_005471"/>
<feature type="region of interest" description="Disordered" evidence="1">
    <location>
        <begin position="248"/>
        <end position="268"/>
    </location>
</feature>
<dbReference type="InterPro" id="IPR039245">
    <property type="entry name" value="TYSND1/DEG15"/>
</dbReference>
<dbReference type="eggNOG" id="ENOG502S5HP">
    <property type="taxonomic scope" value="Eukaryota"/>
</dbReference>
<dbReference type="HOGENOM" id="CLU_038715_0_0_1"/>
<dbReference type="PANTHER" id="PTHR21004">
    <property type="entry name" value="SERINE PROTEASE-RELATED"/>
    <property type="match status" value="1"/>
</dbReference>
<accession>A5E551</accession>
<dbReference type="EMBL" id="CH981530">
    <property type="protein sequence ID" value="EDK46559.1"/>
    <property type="molecule type" value="Genomic_DNA"/>
</dbReference>
<dbReference type="AlphaFoldDB" id="A5E551"/>
<dbReference type="InterPro" id="IPR009003">
    <property type="entry name" value="Peptidase_S1_PA"/>
</dbReference>
<dbReference type="SUPFAM" id="SSF50494">
    <property type="entry name" value="Trypsin-like serine proteases"/>
    <property type="match status" value="2"/>
</dbReference>
<dbReference type="VEuPathDB" id="FungiDB:LELG_04740"/>
<dbReference type="OMA" id="YLENMCG"/>
<dbReference type="Pfam" id="PF13365">
    <property type="entry name" value="Trypsin_2"/>
    <property type="match status" value="1"/>
</dbReference>
<dbReference type="GO" id="GO:0005777">
    <property type="term" value="C:peroxisome"/>
    <property type="evidence" value="ECO:0007669"/>
    <property type="project" value="InterPro"/>
</dbReference>
<organism evidence="2 3">
    <name type="scientific">Lodderomyces elongisporus (strain ATCC 11503 / CBS 2605 / JCM 1781 / NBRC 1676 / NRRL YB-4239)</name>
    <name type="common">Yeast</name>
    <name type="synonym">Saccharomyces elongisporus</name>
    <dbReference type="NCBI Taxonomy" id="379508"/>
    <lineage>
        <taxon>Eukaryota</taxon>
        <taxon>Fungi</taxon>
        <taxon>Dikarya</taxon>
        <taxon>Ascomycota</taxon>
        <taxon>Saccharomycotina</taxon>
        <taxon>Pichiomycetes</taxon>
        <taxon>Debaryomycetaceae</taxon>
        <taxon>Candida/Lodderomyces clade</taxon>
        <taxon>Lodderomyces</taxon>
    </lineage>
</organism>
<evidence type="ECO:0000313" key="3">
    <source>
        <dbReference type="Proteomes" id="UP000001996"/>
    </source>
</evidence>
<dbReference type="GO" id="GO:0031998">
    <property type="term" value="P:regulation of fatty acid beta-oxidation"/>
    <property type="evidence" value="ECO:0007669"/>
    <property type="project" value="TreeGrafter"/>
</dbReference>
<sequence length="530" mass="58442">MNVSYTPITIRYLDNEKNLCLASSGVLISSTTSTTTTTITTSNHSSFHKGKDFILTINHIPNISQYKIYTSHHDNLGLDNVEWHQIKLLKVVDVPLNDLAQLSNGGFSLLPRDYTAGNVSIMILTSPSSLKTIKATKIANQQLQVAPVEEVAGGDIIKIISSPFNATNLLVFRNFISMGNVVYNLHDAFYFTDIKYLDDMNGAIVLNKNSQVIGLVLGCLRKKNGDGELTVIIPWSKVAKLAKIEDSTISSSPHPPSSSLPPLPPPPPKVLKPTTLPVNLLSSKVNPPVFPIRINSNGNHTWGSTILYKPNVFITNAHVVAPYLNSAHTSTSNDSSIEIRLKNRILTLTLKDTKIIIPSPDIDLAFLILDKQTQNITFLNTHIVPFNTPKGHSPLVNEDVYTISYGLFPNTQLVSHGIINCVYQTPDYPAMIVCSASCWNESSGGALINNKNELVGVICCNAEVPSLQSSQKTEKITDFTFVLPVAIIDHCWNSITYDKMQKSIVLDPRVGKLWKLEPFHLETYVEMSKL</sequence>